<feature type="compositionally biased region" description="Basic residues" evidence="4">
    <location>
        <begin position="38"/>
        <end position="47"/>
    </location>
</feature>
<keyword evidence="3" id="KW-0143">Chaperone</keyword>
<organism evidence="6 7">
    <name type="scientific">Simplicispira hankyongi</name>
    <dbReference type="NCBI Taxonomy" id="2315688"/>
    <lineage>
        <taxon>Bacteria</taxon>
        <taxon>Pseudomonadati</taxon>
        <taxon>Pseudomonadota</taxon>
        <taxon>Betaproteobacteria</taxon>
        <taxon>Burkholderiales</taxon>
        <taxon>Comamonadaceae</taxon>
        <taxon>Simplicispira</taxon>
    </lineage>
</organism>
<dbReference type="PANTHER" id="PTHR38106:SF1">
    <property type="entry name" value="RNA CHAPERONE PROQ"/>
    <property type="match status" value="1"/>
</dbReference>
<evidence type="ECO:0000313" key="7">
    <source>
        <dbReference type="Proteomes" id="UP000266302"/>
    </source>
</evidence>
<dbReference type="AlphaFoldDB" id="A0A398C9L2"/>
<sequence length="290" mass="30773">MTENAAPAESQDLTPVAEPVPQAQNAGDGAPATQPPARKARGGRGRGNRAGGNAPAPGADAPQRRAPRPVPPALEQLAALYPQLFGAVFRPLKRGIFQDLMAAHPEAFEKDALKQALAIHTRSTRYLQAVAAGQQRHDLQGQPVEAMAPEHVHHALVEVYKRRQGRGQDDLLPRLRARIVDNIEASGLTREAYAERVRTRDEAANAVLDEAFAELAERAAKDEALLRTYEASGQSVEAFADMYGMDVRAVTRSVVSARSRLAAAKAAAEAPEAPAVTSAPEAPEAAGDAG</sequence>
<dbReference type="RefSeq" id="WP_119109931.1">
    <property type="nucleotide sequence ID" value="NZ_QXJC01000006.1"/>
</dbReference>
<evidence type="ECO:0000256" key="3">
    <source>
        <dbReference type="ARBA" id="ARBA00023186"/>
    </source>
</evidence>
<dbReference type="Gene3D" id="1.10.1710.10">
    <property type="entry name" value="ProQ/FinO domain"/>
    <property type="match status" value="1"/>
</dbReference>
<feature type="region of interest" description="Disordered" evidence="4">
    <location>
        <begin position="266"/>
        <end position="290"/>
    </location>
</feature>
<dbReference type="GO" id="GO:0034057">
    <property type="term" value="F:RNA strand-exchange activity"/>
    <property type="evidence" value="ECO:0007669"/>
    <property type="project" value="InterPro"/>
</dbReference>
<evidence type="ECO:0000256" key="1">
    <source>
        <dbReference type="ARBA" id="ARBA00022490"/>
    </source>
</evidence>
<keyword evidence="2" id="KW-0694">RNA-binding</keyword>
<evidence type="ECO:0000259" key="5">
    <source>
        <dbReference type="SMART" id="SM00945"/>
    </source>
</evidence>
<dbReference type="OrthoDB" id="9180746at2"/>
<accession>A0A398C9L2</accession>
<feature type="compositionally biased region" description="Low complexity" evidence="4">
    <location>
        <begin position="51"/>
        <end position="61"/>
    </location>
</feature>
<dbReference type="SMART" id="SM00945">
    <property type="entry name" value="ProQ"/>
    <property type="match status" value="1"/>
</dbReference>
<keyword evidence="1" id="KW-0963">Cytoplasm</keyword>
<dbReference type="SUPFAM" id="SSF48657">
    <property type="entry name" value="FinO-like"/>
    <property type="match status" value="1"/>
</dbReference>
<reference evidence="6 7" key="1">
    <citation type="submission" date="2018-09" db="EMBL/GenBank/DDBJ databases">
        <title>Draft genome of Simplicispira sp. NY-02.</title>
        <authorList>
            <person name="Im W.T."/>
        </authorList>
    </citation>
    <scope>NUCLEOTIDE SEQUENCE [LARGE SCALE GENOMIC DNA]</scope>
    <source>
        <strain evidence="6 7">NY-02</strain>
    </source>
</reference>
<dbReference type="InterPro" id="IPR016103">
    <property type="entry name" value="ProQ/FinO"/>
</dbReference>
<name>A0A398C9L2_9BURK</name>
<gene>
    <name evidence="6" type="ORF">D3F03_13335</name>
</gene>
<dbReference type="Proteomes" id="UP000266302">
    <property type="component" value="Unassembled WGS sequence"/>
</dbReference>
<dbReference type="PANTHER" id="PTHR38106">
    <property type="entry name" value="RNA CHAPERONE PROQ"/>
    <property type="match status" value="1"/>
</dbReference>
<protein>
    <recommendedName>
        <fullName evidence="5">ProQ/FinO domain-containing protein</fullName>
    </recommendedName>
</protein>
<proteinExistence type="predicted"/>
<dbReference type="Pfam" id="PF04352">
    <property type="entry name" value="ProQ"/>
    <property type="match status" value="1"/>
</dbReference>
<dbReference type="GO" id="GO:0033592">
    <property type="term" value="F:RNA strand annealing activity"/>
    <property type="evidence" value="ECO:0007669"/>
    <property type="project" value="InterPro"/>
</dbReference>
<dbReference type="EMBL" id="QXJC01000006">
    <property type="protein sequence ID" value="RID97518.1"/>
    <property type="molecule type" value="Genomic_DNA"/>
</dbReference>
<evidence type="ECO:0000313" key="6">
    <source>
        <dbReference type="EMBL" id="RID97518.1"/>
    </source>
</evidence>
<dbReference type="InterPro" id="IPR023529">
    <property type="entry name" value="ProQ"/>
</dbReference>
<evidence type="ECO:0000256" key="2">
    <source>
        <dbReference type="ARBA" id="ARBA00022884"/>
    </source>
</evidence>
<feature type="region of interest" description="Disordered" evidence="4">
    <location>
        <begin position="1"/>
        <end position="69"/>
    </location>
</feature>
<dbReference type="GO" id="GO:0010608">
    <property type="term" value="P:post-transcriptional regulation of gene expression"/>
    <property type="evidence" value="ECO:0007669"/>
    <property type="project" value="InterPro"/>
</dbReference>
<dbReference type="InterPro" id="IPR036442">
    <property type="entry name" value="ProQ/FinO_sf"/>
</dbReference>
<feature type="domain" description="ProQ/FinO" evidence="5">
    <location>
        <begin position="65"/>
        <end position="175"/>
    </location>
</feature>
<keyword evidence="7" id="KW-1185">Reference proteome</keyword>
<comment type="caution">
    <text evidence="6">The sequence shown here is derived from an EMBL/GenBank/DDBJ whole genome shotgun (WGS) entry which is preliminary data.</text>
</comment>
<dbReference type="GO" id="GO:0005829">
    <property type="term" value="C:cytosol"/>
    <property type="evidence" value="ECO:0007669"/>
    <property type="project" value="TreeGrafter"/>
</dbReference>
<evidence type="ECO:0000256" key="4">
    <source>
        <dbReference type="SAM" id="MobiDB-lite"/>
    </source>
</evidence>